<dbReference type="OrthoDB" id="5969272at2759"/>
<reference evidence="3" key="2">
    <citation type="submission" date="2017-10" db="EMBL/GenBank/DDBJ databases">
        <title>Ladona fulva Genome sequencing and assembly.</title>
        <authorList>
            <person name="Murali S."/>
            <person name="Richards S."/>
            <person name="Bandaranaike D."/>
            <person name="Bellair M."/>
            <person name="Blankenburg K."/>
            <person name="Chao H."/>
            <person name="Dinh H."/>
            <person name="Doddapaneni H."/>
            <person name="Dugan-Rocha S."/>
            <person name="Elkadiri S."/>
            <person name="Gnanaolivu R."/>
            <person name="Hernandez B."/>
            <person name="Skinner E."/>
            <person name="Javaid M."/>
            <person name="Lee S."/>
            <person name="Li M."/>
            <person name="Ming W."/>
            <person name="Munidasa M."/>
            <person name="Muniz J."/>
            <person name="Nguyen L."/>
            <person name="Hughes D."/>
            <person name="Osuji N."/>
            <person name="Pu L.-L."/>
            <person name="Puazo M."/>
            <person name="Qu C."/>
            <person name="Quiroz J."/>
            <person name="Raj R."/>
            <person name="Weissenberger G."/>
            <person name="Xin Y."/>
            <person name="Zou X."/>
            <person name="Han Y."/>
            <person name="Worley K."/>
            <person name="Muzny D."/>
            <person name="Gibbs R."/>
        </authorList>
    </citation>
    <scope>NUCLEOTIDE SEQUENCE</scope>
    <source>
        <strain evidence="3">Sampled in the wild</strain>
    </source>
</reference>
<dbReference type="Proteomes" id="UP000792457">
    <property type="component" value="Unassembled WGS sequence"/>
</dbReference>
<accession>A0A8K0KA37</accession>
<dbReference type="InterPro" id="IPR007110">
    <property type="entry name" value="Ig-like_dom"/>
</dbReference>
<evidence type="ECO:0000256" key="1">
    <source>
        <dbReference type="SAM" id="MobiDB-lite"/>
    </source>
</evidence>
<dbReference type="Gene3D" id="2.60.40.10">
    <property type="entry name" value="Immunoglobulins"/>
    <property type="match status" value="1"/>
</dbReference>
<reference evidence="3" key="1">
    <citation type="submission" date="2013-04" db="EMBL/GenBank/DDBJ databases">
        <authorList>
            <person name="Qu J."/>
            <person name="Murali S.C."/>
            <person name="Bandaranaike D."/>
            <person name="Bellair M."/>
            <person name="Blankenburg K."/>
            <person name="Chao H."/>
            <person name="Dinh H."/>
            <person name="Doddapaneni H."/>
            <person name="Downs B."/>
            <person name="Dugan-Rocha S."/>
            <person name="Elkadiri S."/>
            <person name="Gnanaolivu R.D."/>
            <person name="Hernandez B."/>
            <person name="Javaid M."/>
            <person name="Jayaseelan J.C."/>
            <person name="Lee S."/>
            <person name="Li M."/>
            <person name="Ming W."/>
            <person name="Munidasa M."/>
            <person name="Muniz J."/>
            <person name="Nguyen L."/>
            <person name="Ongeri F."/>
            <person name="Osuji N."/>
            <person name="Pu L.-L."/>
            <person name="Puazo M."/>
            <person name="Qu C."/>
            <person name="Quiroz J."/>
            <person name="Raj R."/>
            <person name="Weissenberger G."/>
            <person name="Xin Y."/>
            <person name="Zou X."/>
            <person name="Han Y."/>
            <person name="Richards S."/>
            <person name="Worley K."/>
            <person name="Muzny D."/>
            <person name="Gibbs R."/>
        </authorList>
    </citation>
    <scope>NUCLEOTIDE SEQUENCE</scope>
    <source>
        <strain evidence="3">Sampled in the wild</strain>
    </source>
</reference>
<gene>
    <name evidence="3" type="ORF">J437_LFUL011495</name>
</gene>
<proteinExistence type="predicted"/>
<dbReference type="Pfam" id="PF13895">
    <property type="entry name" value="Ig_2"/>
    <property type="match status" value="1"/>
</dbReference>
<organism evidence="3 4">
    <name type="scientific">Ladona fulva</name>
    <name type="common">Scarce chaser dragonfly</name>
    <name type="synonym">Libellula fulva</name>
    <dbReference type="NCBI Taxonomy" id="123851"/>
    <lineage>
        <taxon>Eukaryota</taxon>
        <taxon>Metazoa</taxon>
        <taxon>Ecdysozoa</taxon>
        <taxon>Arthropoda</taxon>
        <taxon>Hexapoda</taxon>
        <taxon>Insecta</taxon>
        <taxon>Pterygota</taxon>
        <taxon>Palaeoptera</taxon>
        <taxon>Odonata</taxon>
        <taxon>Epiprocta</taxon>
        <taxon>Anisoptera</taxon>
        <taxon>Libelluloidea</taxon>
        <taxon>Libellulidae</taxon>
        <taxon>Ladona</taxon>
    </lineage>
</organism>
<feature type="domain" description="Ig-like" evidence="2">
    <location>
        <begin position="34"/>
        <end position="104"/>
    </location>
</feature>
<evidence type="ECO:0000313" key="3">
    <source>
        <dbReference type="EMBL" id="KAG8230369.1"/>
    </source>
</evidence>
<dbReference type="AlphaFoldDB" id="A0A8K0KA37"/>
<dbReference type="InterPro" id="IPR013783">
    <property type="entry name" value="Ig-like_fold"/>
</dbReference>
<feature type="region of interest" description="Disordered" evidence="1">
    <location>
        <begin position="85"/>
        <end position="105"/>
    </location>
</feature>
<sequence>MFAMRRVIIDSETRYFFFSQLSKQSNISIHKDILICALTQELKARVLIRTDGRTLPVNHRQTVYPNGTLAVSNVQQRDDRGTYSCTVRNRQGHSDRGSVEITVTG</sequence>
<evidence type="ECO:0000313" key="4">
    <source>
        <dbReference type="Proteomes" id="UP000792457"/>
    </source>
</evidence>
<keyword evidence="4" id="KW-1185">Reference proteome</keyword>
<dbReference type="EMBL" id="KZ308482">
    <property type="protein sequence ID" value="KAG8230369.1"/>
    <property type="molecule type" value="Genomic_DNA"/>
</dbReference>
<dbReference type="PROSITE" id="PS50835">
    <property type="entry name" value="IG_LIKE"/>
    <property type="match status" value="1"/>
</dbReference>
<comment type="caution">
    <text evidence="3">The sequence shown here is derived from an EMBL/GenBank/DDBJ whole genome shotgun (WGS) entry which is preliminary data.</text>
</comment>
<dbReference type="InterPro" id="IPR036179">
    <property type="entry name" value="Ig-like_dom_sf"/>
</dbReference>
<dbReference type="SUPFAM" id="SSF48726">
    <property type="entry name" value="Immunoglobulin"/>
    <property type="match status" value="1"/>
</dbReference>
<evidence type="ECO:0000259" key="2">
    <source>
        <dbReference type="PROSITE" id="PS50835"/>
    </source>
</evidence>
<name>A0A8K0KA37_LADFU</name>
<protein>
    <recommendedName>
        <fullName evidence="2">Ig-like domain-containing protein</fullName>
    </recommendedName>
</protein>